<organism evidence="12 13">
    <name type="scientific">Septoria linicola</name>
    <dbReference type="NCBI Taxonomy" id="215465"/>
    <lineage>
        <taxon>Eukaryota</taxon>
        <taxon>Fungi</taxon>
        <taxon>Dikarya</taxon>
        <taxon>Ascomycota</taxon>
        <taxon>Pezizomycotina</taxon>
        <taxon>Dothideomycetes</taxon>
        <taxon>Dothideomycetidae</taxon>
        <taxon>Mycosphaerellales</taxon>
        <taxon>Mycosphaerellaceae</taxon>
        <taxon>Septoria</taxon>
    </lineage>
</organism>
<gene>
    <name evidence="12" type="ORF">Slin15195_G065010</name>
</gene>
<keyword evidence="6" id="KW-0560">Oxidoreductase</keyword>
<dbReference type="SUPFAM" id="SSF50129">
    <property type="entry name" value="GroES-like"/>
    <property type="match status" value="1"/>
</dbReference>
<protein>
    <submittedName>
        <fullName evidence="12">Alcohol dehydrogenase, zinc-type, GroES-like superfamily, NAD(P)-binding domain superfamily</fullName>
    </submittedName>
</protein>
<evidence type="ECO:0000256" key="2">
    <source>
        <dbReference type="ARBA" id="ARBA00004921"/>
    </source>
</evidence>
<dbReference type="InterPro" id="IPR011032">
    <property type="entry name" value="GroES-like_sf"/>
</dbReference>
<evidence type="ECO:0000256" key="6">
    <source>
        <dbReference type="ARBA" id="ARBA00023002"/>
    </source>
</evidence>
<comment type="pathway">
    <text evidence="2">Carbohydrate degradation.</text>
</comment>
<dbReference type="AlphaFoldDB" id="A0A9Q9AP95"/>
<evidence type="ECO:0000259" key="11">
    <source>
        <dbReference type="Pfam" id="PF08240"/>
    </source>
</evidence>
<dbReference type="InterPro" id="IPR013154">
    <property type="entry name" value="ADH-like_N"/>
</dbReference>
<evidence type="ECO:0000259" key="10">
    <source>
        <dbReference type="Pfam" id="PF00107"/>
    </source>
</evidence>
<evidence type="ECO:0000256" key="4">
    <source>
        <dbReference type="ARBA" id="ARBA00022723"/>
    </source>
</evidence>
<feature type="domain" description="Alcohol dehydrogenase-like N-terminal" evidence="11">
    <location>
        <begin position="95"/>
        <end position="209"/>
    </location>
</feature>
<dbReference type="Pfam" id="PF08240">
    <property type="entry name" value="ADH_N"/>
    <property type="match status" value="1"/>
</dbReference>
<keyword evidence="4 8" id="KW-0479">Metal-binding</keyword>
<feature type="domain" description="Alcohol dehydrogenase-like C-terminal" evidence="10">
    <location>
        <begin position="247"/>
        <end position="383"/>
    </location>
</feature>
<keyword evidence="5 8" id="KW-0862">Zinc</keyword>
<dbReference type="InterPro" id="IPR002328">
    <property type="entry name" value="ADH_Zn_CS"/>
</dbReference>
<evidence type="ECO:0000256" key="9">
    <source>
        <dbReference type="SAM" id="MobiDB-lite"/>
    </source>
</evidence>
<dbReference type="SUPFAM" id="SSF51735">
    <property type="entry name" value="NAD(P)-binding Rossmann-fold domains"/>
    <property type="match status" value="1"/>
</dbReference>
<sequence>MPGGDTTEPSMAEQPARAPAEDLQGVNGKNATEYTGIDNTANGINGNGIHGTNGTNGTIPGNEATTFTPPGPNPALFTNEKREIFMGSSPPLNPGPTDCVVRMRCNGICGSDVHFWHTGRIGPLIVESDHCLGHEGAGDVVWAGSKVKHLKPGDRVAVEPGVPCGSCFQCSSGNYNLCADVAFSGVPPHAGSIRRWHVHPAAFLHRMPDSLSYSDGALLEPLSVVLHGFERSPVGLGESTVICGAGPIGMCALAVAKASGACPIVVTDLDAGRLRIAADFAPGCIPFQIDPKKPPEETAKAIVIALKEVGADQPRVVYECTGVQSSVVTACYMPRAAGQVMVIGVGKPVMNDLPFMHISLAEIDLKFINRYHHSWPAAIRLLQHKVINLQPLVTHHFKLEEADKALTASADRNSGSVKIHIEDNEP</sequence>
<feature type="compositionally biased region" description="Low complexity" evidence="9">
    <location>
        <begin position="35"/>
        <end position="44"/>
    </location>
</feature>
<dbReference type="PROSITE" id="PS00059">
    <property type="entry name" value="ADH_ZINC"/>
    <property type="match status" value="1"/>
</dbReference>
<dbReference type="InterPro" id="IPR013149">
    <property type="entry name" value="ADH-like_C"/>
</dbReference>
<dbReference type="Gene3D" id="3.90.180.10">
    <property type="entry name" value="Medium-chain alcohol dehydrogenases, catalytic domain"/>
    <property type="match status" value="1"/>
</dbReference>
<reference evidence="12" key="1">
    <citation type="submission" date="2022-06" db="EMBL/GenBank/DDBJ databases">
        <title>Complete genome sequences of two strains of the flax pathogen Septoria linicola.</title>
        <authorList>
            <person name="Lapalu N."/>
            <person name="Simon A."/>
            <person name="Demenou B."/>
            <person name="Paumier D."/>
            <person name="Guillot M.-P."/>
            <person name="Gout L."/>
            <person name="Valade R."/>
        </authorList>
    </citation>
    <scope>NUCLEOTIDE SEQUENCE</scope>
    <source>
        <strain evidence="12">SE15195</strain>
    </source>
</reference>
<dbReference type="PANTHER" id="PTHR43161">
    <property type="entry name" value="SORBITOL DEHYDROGENASE"/>
    <property type="match status" value="1"/>
</dbReference>
<dbReference type="Gene3D" id="3.40.50.720">
    <property type="entry name" value="NAD(P)-binding Rossmann-like Domain"/>
    <property type="match status" value="1"/>
</dbReference>
<evidence type="ECO:0000256" key="5">
    <source>
        <dbReference type="ARBA" id="ARBA00022833"/>
    </source>
</evidence>
<keyword evidence="7" id="KW-0520">NAD</keyword>
<feature type="compositionally biased region" description="Low complexity" evidence="9">
    <location>
        <begin position="52"/>
        <end position="62"/>
    </location>
</feature>
<keyword evidence="13" id="KW-1185">Reference proteome</keyword>
<dbReference type="EMBL" id="CP099422">
    <property type="protein sequence ID" value="USW53182.1"/>
    <property type="molecule type" value="Genomic_DNA"/>
</dbReference>
<evidence type="ECO:0000256" key="1">
    <source>
        <dbReference type="ARBA" id="ARBA00001947"/>
    </source>
</evidence>
<dbReference type="GO" id="GO:0008270">
    <property type="term" value="F:zinc ion binding"/>
    <property type="evidence" value="ECO:0007669"/>
    <property type="project" value="InterPro"/>
</dbReference>
<dbReference type="GO" id="GO:0006062">
    <property type="term" value="P:sorbitol catabolic process"/>
    <property type="evidence" value="ECO:0007669"/>
    <property type="project" value="TreeGrafter"/>
</dbReference>
<dbReference type="FunFam" id="3.40.50.720:FF:000068">
    <property type="entry name" value="Sorbitol dehydrogenase"/>
    <property type="match status" value="1"/>
</dbReference>
<evidence type="ECO:0000256" key="3">
    <source>
        <dbReference type="ARBA" id="ARBA00008072"/>
    </source>
</evidence>
<proteinExistence type="inferred from homology"/>
<dbReference type="GO" id="GO:0003939">
    <property type="term" value="F:L-iditol 2-dehydrogenase (NAD+) activity"/>
    <property type="evidence" value="ECO:0007669"/>
    <property type="project" value="TreeGrafter"/>
</dbReference>
<comment type="similarity">
    <text evidence="3 8">Belongs to the zinc-containing alcohol dehydrogenase family.</text>
</comment>
<dbReference type="Pfam" id="PF00107">
    <property type="entry name" value="ADH_zinc_N"/>
    <property type="match status" value="1"/>
</dbReference>
<comment type="cofactor">
    <cofactor evidence="1 8">
        <name>Zn(2+)</name>
        <dbReference type="ChEBI" id="CHEBI:29105"/>
    </cofactor>
</comment>
<dbReference type="CDD" id="cd05285">
    <property type="entry name" value="sorbitol_DH"/>
    <property type="match status" value="1"/>
</dbReference>
<evidence type="ECO:0000256" key="7">
    <source>
        <dbReference type="ARBA" id="ARBA00023027"/>
    </source>
</evidence>
<evidence type="ECO:0000256" key="8">
    <source>
        <dbReference type="RuleBase" id="RU361277"/>
    </source>
</evidence>
<feature type="region of interest" description="Disordered" evidence="9">
    <location>
        <begin position="1"/>
        <end position="67"/>
    </location>
</feature>
<evidence type="ECO:0000313" key="12">
    <source>
        <dbReference type="EMBL" id="USW53182.1"/>
    </source>
</evidence>
<evidence type="ECO:0000313" key="13">
    <source>
        <dbReference type="Proteomes" id="UP001056384"/>
    </source>
</evidence>
<dbReference type="PANTHER" id="PTHR43161:SF4">
    <property type="entry name" value="D-XYLULOSE REDUCTASE"/>
    <property type="match status" value="1"/>
</dbReference>
<dbReference type="InterPro" id="IPR036291">
    <property type="entry name" value="NAD(P)-bd_dom_sf"/>
</dbReference>
<accession>A0A9Q9AP95</accession>
<dbReference type="OrthoDB" id="2148442at2759"/>
<dbReference type="InterPro" id="IPR045306">
    <property type="entry name" value="SDH-like"/>
</dbReference>
<dbReference type="Proteomes" id="UP001056384">
    <property type="component" value="Chromosome 5"/>
</dbReference>
<name>A0A9Q9AP95_9PEZI</name>